<dbReference type="InterPro" id="IPR013783">
    <property type="entry name" value="Ig-like_fold"/>
</dbReference>
<dbReference type="RefSeq" id="WP_210657443.1">
    <property type="nucleotide sequence ID" value="NZ_JAGKSP010000002.1"/>
</dbReference>
<keyword evidence="5" id="KW-1185">Reference proteome</keyword>
<proteinExistence type="predicted"/>
<dbReference type="InterPro" id="IPR036582">
    <property type="entry name" value="Mao_N_sf"/>
</dbReference>
<dbReference type="Gene3D" id="2.60.40.10">
    <property type="entry name" value="Immunoglobulins"/>
    <property type="match status" value="1"/>
</dbReference>
<name>A0ABS5CA89_9BACL</name>
<reference evidence="4 5" key="1">
    <citation type="submission" date="2021-04" db="EMBL/GenBank/DDBJ databases">
        <title>Paenibacillus sp. DLE-14 whole genome sequence.</title>
        <authorList>
            <person name="Ham Y.J."/>
        </authorList>
    </citation>
    <scope>NUCLEOTIDE SEQUENCE [LARGE SCALE GENOMIC DNA]</scope>
    <source>
        <strain evidence="4 5">DLE-14</strain>
    </source>
</reference>
<dbReference type="InterPro" id="IPR035986">
    <property type="entry name" value="PKD_dom_sf"/>
</dbReference>
<dbReference type="SUPFAM" id="SSF55383">
    <property type="entry name" value="Copper amine oxidase, domain N"/>
    <property type="match status" value="1"/>
</dbReference>
<dbReference type="Proteomes" id="UP000673394">
    <property type="component" value="Unassembled WGS sequence"/>
</dbReference>
<comment type="caution">
    <text evidence="4">The sequence shown here is derived from an EMBL/GenBank/DDBJ whole genome shotgun (WGS) entry which is preliminary data.</text>
</comment>
<dbReference type="InterPro" id="IPR012854">
    <property type="entry name" value="Cu_amine_oxidase-like_N"/>
</dbReference>
<feature type="chain" id="PRO_5046778491" evidence="2">
    <location>
        <begin position="26"/>
        <end position="690"/>
    </location>
</feature>
<dbReference type="SUPFAM" id="SSF49299">
    <property type="entry name" value="PKD domain"/>
    <property type="match status" value="1"/>
</dbReference>
<evidence type="ECO:0000256" key="2">
    <source>
        <dbReference type="SAM" id="SignalP"/>
    </source>
</evidence>
<evidence type="ECO:0000259" key="3">
    <source>
        <dbReference type="Pfam" id="PF07833"/>
    </source>
</evidence>
<evidence type="ECO:0000256" key="1">
    <source>
        <dbReference type="SAM" id="MobiDB-lite"/>
    </source>
</evidence>
<organism evidence="4 5">
    <name type="scientific">Paenibacillus lignilyticus</name>
    <dbReference type="NCBI Taxonomy" id="1172615"/>
    <lineage>
        <taxon>Bacteria</taxon>
        <taxon>Bacillati</taxon>
        <taxon>Bacillota</taxon>
        <taxon>Bacilli</taxon>
        <taxon>Bacillales</taxon>
        <taxon>Paenibacillaceae</taxon>
        <taxon>Paenibacillus</taxon>
    </lineage>
</organism>
<sequence length="690" mass="74898">MKPLKHYVVCTLALLTLFQTAPLSAEGTVDAPVSATDAPTTTTTGDSTTANPIVSAVPISSLLTPDNELVLKKNSTAMLFNKKPLKAAQPLTIKNGSSYAALNGIAGPFGYKLSYDAKTKESIAKAGDIELRFKPGSDMIKRNGESIKGPGPTFILKGSLMVPLRMWSNLTGSRIIPRGLDTVISWEAPPSAEFTVQPTEIFAQQTVVDYLVNGVPTAVDETNTHERWEGRESIFQEAGMHVVTHWVQGENGVWSEPFSVTVNVQMPNQPPVADFTTDKTTYRIGEPVTYTDLSTDDRNDIISAKFTGNSPAFFSDGQFPVTLEVKDGGQLIGTVTKMITVIPEILYTEDEFNLLFTPVGRKYTMDGTAVRNYPTLSYTYTNEPARLVHSNSPERWMTTGLVYDTELSGSTRFLFYNENGAGYPLKMYLIATNTSSTGQASVGVGAWGKGGPDKSTIMAGKMATIRYMDALTKNVPASYVTLAPGESKILLPEMSNVPVKPGDVFSAYADVVSTTNIRYRIVVVQDKQDPLPILDSLTVMPRDNKHVRGTFDYADRVIDLSTSEPVGAKPQSILLGDSKIDKLVDGIDEMTGLLEYDYGNFGVLYKMKVQVAPNTIVGINARGGHYAGAFIVNGKLVPVTTDSALLTQNETAVLYRTGAAAETLDIVFTLASGSYLPINMTFLPMPQLRQ</sequence>
<keyword evidence="2" id="KW-0732">Signal</keyword>
<dbReference type="Pfam" id="PF07833">
    <property type="entry name" value="Cu_amine_oxidN1"/>
    <property type="match status" value="1"/>
</dbReference>
<evidence type="ECO:0000313" key="4">
    <source>
        <dbReference type="EMBL" id="MBP3962909.1"/>
    </source>
</evidence>
<dbReference type="Gene3D" id="3.30.457.10">
    <property type="entry name" value="Copper amine oxidase-like, N-terminal domain"/>
    <property type="match status" value="1"/>
</dbReference>
<feature type="signal peptide" evidence="2">
    <location>
        <begin position="1"/>
        <end position="25"/>
    </location>
</feature>
<feature type="region of interest" description="Disordered" evidence="1">
    <location>
        <begin position="31"/>
        <end position="50"/>
    </location>
</feature>
<gene>
    <name evidence="4" type="ORF">I8J30_09375</name>
</gene>
<evidence type="ECO:0000313" key="5">
    <source>
        <dbReference type="Proteomes" id="UP000673394"/>
    </source>
</evidence>
<feature type="domain" description="Copper amine oxidase-like N-terminal" evidence="3">
    <location>
        <begin position="80"/>
        <end position="175"/>
    </location>
</feature>
<protein>
    <submittedName>
        <fullName evidence="4">Copper amine oxidase N-terminal domain-containing protein</fullName>
    </submittedName>
</protein>
<accession>A0ABS5CA89</accession>
<dbReference type="EMBL" id="JAGKSP010000002">
    <property type="protein sequence ID" value="MBP3962909.1"/>
    <property type="molecule type" value="Genomic_DNA"/>
</dbReference>